<gene>
    <name evidence="2" type="ORF">BG55_04300</name>
</gene>
<comment type="caution">
    <text evidence="2">The sequence shown here is derived from an EMBL/GenBank/DDBJ whole genome shotgun (WGS) entry which is preliminary data.</text>
</comment>
<feature type="transmembrane region" description="Helical" evidence="1">
    <location>
        <begin position="178"/>
        <end position="201"/>
    </location>
</feature>
<dbReference type="EMBL" id="JFHN01000025">
    <property type="protein sequence ID" value="EXU76643.1"/>
    <property type="molecule type" value="Genomic_DNA"/>
</dbReference>
<organism evidence="2 3">
    <name type="scientific">Erwinia mallotivora</name>
    <dbReference type="NCBI Taxonomy" id="69222"/>
    <lineage>
        <taxon>Bacteria</taxon>
        <taxon>Pseudomonadati</taxon>
        <taxon>Pseudomonadota</taxon>
        <taxon>Gammaproteobacteria</taxon>
        <taxon>Enterobacterales</taxon>
        <taxon>Erwiniaceae</taxon>
        <taxon>Erwinia</taxon>
    </lineage>
</organism>
<dbReference type="AlphaFoldDB" id="A0A014NB82"/>
<protein>
    <submittedName>
        <fullName evidence="2">Membrane protein</fullName>
    </submittedName>
</protein>
<keyword evidence="1" id="KW-0472">Membrane</keyword>
<evidence type="ECO:0000313" key="2">
    <source>
        <dbReference type="EMBL" id="EXU76643.1"/>
    </source>
</evidence>
<dbReference type="Gene3D" id="1.25.40.590">
    <property type="entry name" value="Type IV / VI secretion system, DotU"/>
    <property type="match status" value="1"/>
</dbReference>
<dbReference type="InterPro" id="IPR038522">
    <property type="entry name" value="T4/T6SS_DotU_sf"/>
</dbReference>
<dbReference type="OrthoDB" id="6566056at2"/>
<dbReference type="STRING" id="69222.BG55_04300"/>
<name>A0A014NB82_9GAMM</name>
<sequence length="204" mass="23791">MKSEKYFNRIVFIDTLLSFNGIIPSLSEFQLKLVNLIEQFSKELVSEGQCEQLSDKLCYIICLYFDKHITFRLKANNISWERHLLSRHFYGYDVESGSLSARLEFLLKNSDGKIFDYTRQLLILISHYPDSDGKIHALLACYPGEPVENSIPHAENKEPESVIFLVPDKPRSRWYGSFIWQSAIGIFLLIILWFFCIKYLGGLY</sequence>
<keyword evidence="1" id="KW-0812">Transmembrane</keyword>
<dbReference type="PATRIC" id="fig|69222.5.peg.889"/>
<dbReference type="Proteomes" id="UP000019918">
    <property type="component" value="Unassembled WGS sequence"/>
</dbReference>
<dbReference type="RefSeq" id="WP_052018676.1">
    <property type="nucleotide sequence ID" value="NZ_JFHN01000025.1"/>
</dbReference>
<keyword evidence="1" id="KW-1133">Transmembrane helix</keyword>
<evidence type="ECO:0000256" key="1">
    <source>
        <dbReference type="SAM" id="Phobius"/>
    </source>
</evidence>
<proteinExistence type="predicted"/>
<accession>A0A014NB82</accession>
<reference evidence="2 3" key="1">
    <citation type="submission" date="2014-02" db="EMBL/GenBank/DDBJ databases">
        <title>Draft genome of Erwinia mallotivora strain BT-MARDI, a papaya dieback pathogen.</title>
        <authorList>
            <person name="Redzuan R."/>
            <person name="Abu Bakar N."/>
            <person name="Badrun R."/>
            <person name="Mohd Raih M.F."/>
            <person name="Rozano L."/>
            <person name="Mat Amin N."/>
        </authorList>
    </citation>
    <scope>NUCLEOTIDE SEQUENCE [LARGE SCALE GENOMIC DNA]</scope>
    <source>
        <strain evidence="2 3">BT-MARDI</strain>
    </source>
</reference>
<keyword evidence="3" id="KW-1185">Reference proteome</keyword>
<evidence type="ECO:0000313" key="3">
    <source>
        <dbReference type="Proteomes" id="UP000019918"/>
    </source>
</evidence>